<evidence type="ECO:0000256" key="1">
    <source>
        <dbReference type="SAM" id="MobiDB-lite"/>
    </source>
</evidence>
<evidence type="ECO:0000313" key="2">
    <source>
        <dbReference type="EMBL" id="AUQ94115.1"/>
    </source>
</evidence>
<proteinExistence type="predicted"/>
<dbReference type="EMBL" id="CP010705">
    <property type="protein sequence ID" value="AUQ94115.1"/>
    <property type="molecule type" value="Genomic_DNA"/>
</dbReference>
<protein>
    <submittedName>
        <fullName evidence="2">Phage-related protein, tail component</fullName>
    </submittedName>
</protein>
<reference evidence="2 3" key="1">
    <citation type="journal article" date="2017" name="Genome Biol. Evol.">
        <title>Trajectories and Drivers of Genome Evolution in Surface-Associated Marine Phaeobacter.</title>
        <authorList>
            <person name="Freese H.M."/>
            <person name="Sikorski J."/>
            <person name="Bunk B."/>
            <person name="Scheuner C."/>
            <person name="Meier-Kolthoff J.P."/>
            <person name="Sproer C."/>
            <person name="Gram L."/>
            <person name="Overmann J."/>
        </authorList>
    </citation>
    <scope>NUCLEOTIDE SEQUENCE [LARGE SCALE GENOMIC DNA]</scope>
    <source>
        <strain evidence="2 3">P66</strain>
    </source>
</reference>
<organism evidence="2 3">
    <name type="scientific">Phaeobacter inhibens</name>
    <dbReference type="NCBI Taxonomy" id="221822"/>
    <lineage>
        <taxon>Bacteria</taxon>
        <taxon>Pseudomonadati</taxon>
        <taxon>Pseudomonadota</taxon>
        <taxon>Alphaproteobacteria</taxon>
        <taxon>Rhodobacterales</taxon>
        <taxon>Roseobacteraceae</taxon>
        <taxon>Phaeobacter</taxon>
    </lineage>
</organism>
<accession>A0ABM6RCM4</accession>
<reference evidence="2 3" key="2">
    <citation type="journal article" date="2017" name="Int. J. Syst. Evol. Microbiol.">
        <title>Adaptation of Surface-Associated Bacteria to the Open Ocean: A Genomically Distinct Subpopulation of Phaeobacter gallaeciensis Colonizes Pacific Mesozooplankton.</title>
        <authorList>
            <person name="Freese H.M."/>
            <person name="Methner A."/>
            <person name="Overmann J."/>
        </authorList>
    </citation>
    <scope>NUCLEOTIDE SEQUENCE [LARGE SCALE GENOMIC DNA]</scope>
    <source>
        <strain evidence="2 3">P66</strain>
    </source>
</reference>
<dbReference type="Proteomes" id="UP000236536">
    <property type="component" value="Chromosome"/>
</dbReference>
<gene>
    <name evidence="2" type="ORF">PhaeoP66_01317</name>
</gene>
<feature type="region of interest" description="Disordered" evidence="1">
    <location>
        <begin position="209"/>
        <end position="238"/>
    </location>
</feature>
<name>A0ABM6RCM4_9RHOB</name>
<evidence type="ECO:0000313" key="3">
    <source>
        <dbReference type="Proteomes" id="UP000236536"/>
    </source>
</evidence>
<keyword evidence="3" id="KW-1185">Reference proteome</keyword>
<sequence length="238" mass="24275">MHGGEVPPVRKVHLHGKLAKYGKYLEMDILTAGEATPALTANFPEFLSDIKQGSWVFVRGDLDTGLCLNEDAIAGMRLGNADLHIMPDVAGAKNGNGVLKAIAGATLIALTAGGAAPFLANPIIASAATGTTWGNAIGQIGLAMTLTGVSSMLAGETQSRASEDHKSFTLTGPKSEIGQGHAVQIVYGGPIIVGGMMISGGIDADGLESVTEKPVVTPDPEEVEANPENYGGGGASDR</sequence>